<name>A0A382B6A6_9ZZZZ</name>
<evidence type="ECO:0000259" key="4">
    <source>
        <dbReference type="PROSITE" id="PS51820"/>
    </source>
</evidence>
<dbReference type="InterPro" id="IPR001343">
    <property type="entry name" value="Hemolysn_Ca-bd"/>
</dbReference>
<dbReference type="PANTHER" id="PTHR38340">
    <property type="entry name" value="S-LAYER PROTEIN"/>
    <property type="match status" value="1"/>
</dbReference>
<dbReference type="GO" id="GO:0005576">
    <property type="term" value="C:extracellular region"/>
    <property type="evidence" value="ECO:0007669"/>
    <property type="project" value="UniProtKB-SubCell"/>
</dbReference>
<dbReference type="InterPro" id="IPR037524">
    <property type="entry name" value="PA14/GLEYA"/>
</dbReference>
<dbReference type="Pfam" id="PF17803">
    <property type="entry name" value="Cadherin_4"/>
    <property type="match status" value="1"/>
</dbReference>
<dbReference type="PROSITE" id="PS51820">
    <property type="entry name" value="PA14"/>
    <property type="match status" value="2"/>
</dbReference>
<dbReference type="InterPro" id="IPR015919">
    <property type="entry name" value="Cadherin-like_sf"/>
</dbReference>
<comment type="subcellular location">
    <subcellularLocation>
        <location evidence="1">Secreted</location>
    </subcellularLocation>
</comment>
<proteinExistence type="predicted"/>
<dbReference type="EMBL" id="UINC01028328">
    <property type="protein sequence ID" value="SVB09134.1"/>
    <property type="molecule type" value="Genomic_DNA"/>
</dbReference>
<accession>A0A382B6A6</accession>
<dbReference type="SUPFAM" id="SSF56988">
    <property type="entry name" value="Anthrax protective antigen"/>
    <property type="match status" value="2"/>
</dbReference>
<dbReference type="PRINTS" id="PR00313">
    <property type="entry name" value="CABNDNGRPT"/>
</dbReference>
<dbReference type="Gene3D" id="2.150.10.10">
    <property type="entry name" value="Serralysin-like metalloprotease, C-terminal"/>
    <property type="match status" value="2"/>
</dbReference>
<dbReference type="SMART" id="SM00758">
    <property type="entry name" value="PA14"/>
    <property type="match status" value="1"/>
</dbReference>
<evidence type="ECO:0000256" key="1">
    <source>
        <dbReference type="ARBA" id="ARBA00004613"/>
    </source>
</evidence>
<sequence length="728" mass="74308">KYEGYFADNLDYFATATKQVDSRFSDPFTAINTTTPGADLDETFSVEWQGYFKASTTGIYTFYTKSDESSWLWIGSDGQAVSDLITTRNTGNSVVNNSGLHPVRETNGTIDLVAGKLYPILVYFGEKDGGDQITVSFTPPGGSKTSDGTDFFYNDFLSEQNGISKGNVLTNDTDAEGAALLSVASVRTGSEEGAGTAGTVGNNLSGSYGTLTLNVDGSYSYQVDGANTSVNALTSGETLTDSFNYTISDSGGASDSAVIAFTINGIGNDTVVASTTYALGSHFENLTLTGSASIDGTGNASANVIIGNSGANTLQGGEGNDTLSGGGSADTLSGGSGDDTLLGGSGDDTLAGGTGADTFLGGTGVDSLTGGAGSDIFVYSALSDGSAASDGSTGLITGDQISDFESGADTLKFLNSGFGFGSTTGTLAASKFAVVSGYDGTNSGIGGGAVHFVFDPNVQTLYHDNPSSSSGYTVVATVPTSVAAADITLIGSGLIPELAVNTAPTAADGSVATNEDTAVSSSFAALTTDAEGDTLTYSILRSPSYGTLSHDGSSASFTYTPGANFSGTDSFDFQASDGSLRSGEATVSLTVNPVNDAPVAVNESIGNLDSGLLATKYNGYFRDNLDFFSTATKQADSRFSSPFTAINTTTPGDTFDDTYSVEWQGYFKASSTGTYRFYTSSDDSSWLWLGSDGQAVGDLITTRDTGNAVVNNSGLHATRETSGTIDLV</sequence>
<organism evidence="5">
    <name type="scientific">marine metagenome</name>
    <dbReference type="NCBI Taxonomy" id="408172"/>
    <lineage>
        <taxon>unclassified sequences</taxon>
        <taxon>metagenomes</taxon>
        <taxon>ecological metagenomes</taxon>
    </lineage>
</organism>
<dbReference type="SUPFAM" id="SSF49313">
    <property type="entry name" value="Cadherin-like"/>
    <property type="match status" value="1"/>
</dbReference>
<dbReference type="SUPFAM" id="SSF51120">
    <property type="entry name" value="beta-Roll"/>
    <property type="match status" value="1"/>
</dbReference>
<dbReference type="InterPro" id="IPR011658">
    <property type="entry name" value="PA14_dom"/>
</dbReference>
<dbReference type="NCBIfam" id="TIGR01965">
    <property type="entry name" value="VCBS_repeat"/>
    <property type="match status" value="1"/>
</dbReference>
<dbReference type="Gene3D" id="2.60.120.1560">
    <property type="match status" value="1"/>
</dbReference>
<reference evidence="5" key="1">
    <citation type="submission" date="2018-05" db="EMBL/GenBank/DDBJ databases">
        <authorList>
            <person name="Lanie J.A."/>
            <person name="Ng W.-L."/>
            <person name="Kazmierczak K.M."/>
            <person name="Andrzejewski T.M."/>
            <person name="Davidsen T.M."/>
            <person name="Wayne K.J."/>
            <person name="Tettelin H."/>
            <person name="Glass J.I."/>
            <person name="Rusch D."/>
            <person name="Podicherti R."/>
            <person name="Tsui H.-C.T."/>
            <person name="Winkler M.E."/>
        </authorList>
    </citation>
    <scope>NUCLEOTIDE SEQUENCE</scope>
</reference>
<dbReference type="InterPro" id="IPR040853">
    <property type="entry name" value="RapA2_cadherin-like"/>
</dbReference>
<dbReference type="GO" id="GO:0016020">
    <property type="term" value="C:membrane"/>
    <property type="evidence" value="ECO:0007669"/>
    <property type="project" value="InterPro"/>
</dbReference>
<dbReference type="InterPro" id="IPR018511">
    <property type="entry name" value="Hemolysin-typ_Ca-bd_CS"/>
</dbReference>
<dbReference type="Pfam" id="PF17963">
    <property type="entry name" value="Big_9"/>
    <property type="match status" value="1"/>
</dbReference>
<keyword evidence="2" id="KW-0964">Secreted</keyword>
<evidence type="ECO:0000256" key="2">
    <source>
        <dbReference type="ARBA" id="ARBA00022525"/>
    </source>
</evidence>
<dbReference type="AlphaFoldDB" id="A0A382B6A6"/>
<protein>
    <recommendedName>
        <fullName evidence="4">PA14 domain-containing protein</fullName>
    </recommendedName>
</protein>
<feature type="region of interest" description="Disordered" evidence="3">
    <location>
        <begin position="316"/>
        <end position="338"/>
    </location>
</feature>
<dbReference type="InterPro" id="IPR010221">
    <property type="entry name" value="VCBS_dom"/>
</dbReference>
<evidence type="ECO:0000256" key="3">
    <source>
        <dbReference type="SAM" id="MobiDB-lite"/>
    </source>
</evidence>
<gene>
    <name evidence="5" type="ORF">METZ01_LOCUS161988</name>
</gene>
<dbReference type="Gene3D" id="3.90.182.10">
    <property type="entry name" value="Toxin - Anthrax Protective Antigen,domain 1"/>
    <property type="match status" value="1"/>
</dbReference>
<dbReference type="Gene3D" id="2.60.40.3440">
    <property type="match status" value="1"/>
</dbReference>
<feature type="non-terminal residue" evidence="5">
    <location>
        <position position="728"/>
    </location>
</feature>
<dbReference type="PROSITE" id="PS00330">
    <property type="entry name" value="HEMOLYSIN_CALCIUM"/>
    <property type="match status" value="2"/>
</dbReference>
<dbReference type="InterPro" id="IPR050557">
    <property type="entry name" value="RTX_toxin/Mannuronan_C5-epim"/>
</dbReference>
<evidence type="ECO:0000313" key="5">
    <source>
        <dbReference type="EMBL" id="SVB09134.1"/>
    </source>
</evidence>
<feature type="non-terminal residue" evidence="5">
    <location>
        <position position="1"/>
    </location>
</feature>
<feature type="compositionally biased region" description="Low complexity" evidence="3">
    <location>
        <begin position="329"/>
        <end position="338"/>
    </location>
</feature>
<feature type="compositionally biased region" description="Gly residues" evidence="3">
    <location>
        <begin position="316"/>
        <end position="328"/>
    </location>
</feature>
<feature type="domain" description="PA14" evidence="4">
    <location>
        <begin position="607"/>
        <end position="728"/>
    </location>
</feature>
<dbReference type="Pfam" id="PF07691">
    <property type="entry name" value="PA14"/>
    <property type="match status" value="2"/>
</dbReference>
<dbReference type="InterPro" id="IPR011049">
    <property type="entry name" value="Serralysin-like_metalloprot_C"/>
</dbReference>
<feature type="domain" description="PA14" evidence="4">
    <location>
        <begin position="1"/>
        <end position="151"/>
    </location>
</feature>
<dbReference type="GO" id="GO:0005509">
    <property type="term" value="F:calcium ion binding"/>
    <property type="evidence" value="ECO:0007669"/>
    <property type="project" value="InterPro"/>
</dbReference>
<dbReference type="Pfam" id="PF00353">
    <property type="entry name" value="HemolysinCabind"/>
    <property type="match status" value="2"/>
</dbReference>
<dbReference type="PANTHER" id="PTHR38340:SF1">
    <property type="entry name" value="S-LAYER PROTEIN"/>
    <property type="match status" value="1"/>
</dbReference>